<keyword evidence="1" id="KW-0812">Transmembrane</keyword>
<gene>
    <name evidence="2" type="ORF">PMAYCL1PPCAC_27352</name>
</gene>
<dbReference type="Proteomes" id="UP001328107">
    <property type="component" value="Unassembled WGS sequence"/>
</dbReference>
<proteinExistence type="predicted"/>
<organism evidence="2 3">
    <name type="scientific">Pristionchus mayeri</name>
    <dbReference type="NCBI Taxonomy" id="1317129"/>
    <lineage>
        <taxon>Eukaryota</taxon>
        <taxon>Metazoa</taxon>
        <taxon>Ecdysozoa</taxon>
        <taxon>Nematoda</taxon>
        <taxon>Chromadorea</taxon>
        <taxon>Rhabditida</taxon>
        <taxon>Rhabditina</taxon>
        <taxon>Diplogasteromorpha</taxon>
        <taxon>Diplogasteroidea</taxon>
        <taxon>Neodiplogasteridae</taxon>
        <taxon>Pristionchus</taxon>
    </lineage>
</organism>
<feature type="non-terminal residue" evidence="2">
    <location>
        <position position="69"/>
    </location>
</feature>
<keyword evidence="1" id="KW-0472">Membrane</keyword>
<keyword evidence="1" id="KW-1133">Transmembrane helix</keyword>
<evidence type="ECO:0000313" key="3">
    <source>
        <dbReference type="Proteomes" id="UP001328107"/>
    </source>
</evidence>
<keyword evidence="3" id="KW-1185">Reference proteome</keyword>
<dbReference type="AlphaFoldDB" id="A0AAN5D7J6"/>
<evidence type="ECO:0000313" key="2">
    <source>
        <dbReference type="EMBL" id="GMR57157.1"/>
    </source>
</evidence>
<sequence length="69" mass="7470">MCGIMNGGVCRFAELQPGQFGLTKQLVLRLALPHVTLLVVSIVYALSGSLLLSLIRHATHDEVSPIEEL</sequence>
<protein>
    <submittedName>
        <fullName evidence="2">Uncharacterized protein</fullName>
    </submittedName>
</protein>
<dbReference type="EMBL" id="BTRK01000006">
    <property type="protein sequence ID" value="GMR57157.1"/>
    <property type="molecule type" value="Genomic_DNA"/>
</dbReference>
<comment type="caution">
    <text evidence="2">The sequence shown here is derived from an EMBL/GenBank/DDBJ whole genome shotgun (WGS) entry which is preliminary data.</text>
</comment>
<name>A0AAN5D7J6_9BILA</name>
<feature type="transmembrane region" description="Helical" evidence="1">
    <location>
        <begin position="31"/>
        <end position="55"/>
    </location>
</feature>
<reference evidence="3" key="1">
    <citation type="submission" date="2022-10" db="EMBL/GenBank/DDBJ databases">
        <title>Genome assembly of Pristionchus species.</title>
        <authorList>
            <person name="Yoshida K."/>
            <person name="Sommer R.J."/>
        </authorList>
    </citation>
    <scope>NUCLEOTIDE SEQUENCE [LARGE SCALE GENOMIC DNA]</scope>
    <source>
        <strain evidence="3">RS5460</strain>
    </source>
</reference>
<accession>A0AAN5D7J6</accession>
<evidence type="ECO:0000256" key="1">
    <source>
        <dbReference type="SAM" id="Phobius"/>
    </source>
</evidence>